<organism evidence="1">
    <name type="scientific">Zea mays</name>
    <name type="common">Maize</name>
    <dbReference type="NCBI Taxonomy" id="4577"/>
    <lineage>
        <taxon>Eukaryota</taxon>
        <taxon>Viridiplantae</taxon>
        <taxon>Streptophyta</taxon>
        <taxon>Embryophyta</taxon>
        <taxon>Tracheophyta</taxon>
        <taxon>Spermatophyta</taxon>
        <taxon>Magnoliopsida</taxon>
        <taxon>Liliopsida</taxon>
        <taxon>Poales</taxon>
        <taxon>Poaceae</taxon>
        <taxon>PACMAD clade</taxon>
        <taxon>Panicoideae</taxon>
        <taxon>Andropogonodae</taxon>
        <taxon>Andropogoneae</taxon>
        <taxon>Tripsacinae</taxon>
        <taxon>Zea</taxon>
    </lineage>
</organism>
<proteinExistence type="evidence at transcript level"/>
<reference evidence="1" key="2">
    <citation type="submission" date="2012-06" db="EMBL/GenBank/DDBJ databases">
        <authorList>
            <person name="Yu Y."/>
            <person name="Currie J."/>
            <person name="Lomeli R."/>
            <person name="Angelova A."/>
            <person name="Collura K."/>
            <person name="Wissotski M."/>
            <person name="Campos D."/>
            <person name="Kudrna D."/>
            <person name="Golser W."/>
            <person name="Ashely E."/>
            <person name="Descour A."/>
            <person name="Fernandes J."/>
            <person name="Soderlund C."/>
            <person name="Walbot V."/>
        </authorList>
    </citation>
    <scope>NUCLEOTIDE SEQUENCE</scope>
    <source>
        <strain evidence="1">B73</strain>
    </source>
</reference>
<accession>C4J0W7</accession>
<reference evidence="1" key="1">
    <citation type="journal article" date="2009" name="PLoS Genet.">
        <title>Sequencing, mapping, and analysis of 27,455 maize full-length cDNAs.</title>
        <authorList>
            <person name="Soderlund C."/>
            <person name="Descour A."/>
            <person name="Kudrna D."/>
            <person name="Bomhoff M."/>
            <person name="Boyd L."/>
            <person name="Currie J."/>
            <person name="Angelova A."/>
            <person name="Collura K."/>
            <person name="Wissotski M."/>
            <person name="Ashley E."/>
            <person name="Morrow D."/>
            <person name="Fernandes J."/>
            <person name="Walbot V."/>
            <person name="Yu Y."/>
        </authorList>
    </citation>
    <scope>NUCLEOTIDE SEQUENCE</scope>
    <source>
        <strain evidence="1">B73</strain>
    </source>
</reference>
<sequence>MASTKACSKAVAFCAHATTVGCDRASEKSTWSEAKSPRPSTRLAKYWLSKACGVTGSSCSAMLGSTPAGHAACRSSAYVAFIVGSTDCGWIRSENVLQCANPTVCAADKAIMSACDRLLRAKMLVSWSRLKDGGGSLPSTLVDMDTSPSSLPSSTAYDGPPACANRSRIREPVPCSAAVLLRYALLVGSASASQGNPPKFGSFGGPEEERWVRSVPGIDWTAPRVLGEDVWYGTSSMTSRVASARMSAHDTWLAHAGTASTAALAWMTVSKPSPARERLLGWSFSAVLFPVDTRITDASQPCMHAGS</sequence>
<dbReference type="PROSITE" id="PS51257">
    <property type="entry name" value="PROKAR_LIPOPROTEIN"/>
    <property type="match status" value="1"/>
</dbReference>
<evidence type="ECO:0000313" key="1">
    <source>
        <dbReference type="EMBL" id="ACR34817.1"/>
    </source>
</evidence>
<dbReference type="AlphaFoldDB" id="C4J0W7"/>
<protein>
    <submittedName>
        <fullName evidence="1">Uncharacterized protein</fullName>
    </submittedName>
</protein>
<name>C4J0W7_MAIZE</name>
<dbReference type="EMBL" id="BT084464">
    <property type="protein sequence ID" value="ACR34817.1"/>
    <property type="molecule type" value="mRNA"/>
</dbReference>